<gene>
    <name evidence="6" type="ORF">CD191_17255</name>
</gene>
<dbReference type="Proteomes" id="UP000249163">
    <property type="component" value="Chromosome"/>
</dbReference>
<evidence type="ECO:0000256" key="3">
    <source>
        <dbReference type="ARBA" id="ARBA00023125"/>
    </source>
</evidence>
<dbReference type="Gene3D" id="1.10.1660.10">
    <property type="match status" value="1"/>
</dbReference>
<keyword evidence="2" id="KW-0805">Transcription regulation</keyword>
<reference evidence="6 7" key="1">
    <citation type="submission" date="2017-06" db="EMBL/GenBank/DDBJ databases">
        <title>Complete genome sequence of Paenibacillus odorifer CBA7130.</title>
        <authorList>
            <person name="Nam Y.-D."/>
            <person name="Kang J."/>
            <person name="Chung W.-H."/>
        </authorList>
    </citation>
    <scope>NUCLEOTIDE SEQUENCE [LARGE SCALE GENOMIC DNA]</scope>
    <source>
        <strain evidence="6 7">CBA7130</strain>
    </source>
</reference>
<evidence type="ECO:0000256" key="1">
    <source>
        <dbReference type="ARBA" id="ARBA00022491"/>
    </source>
</evidence>
<dbReference type="SUPFAM" id="SSF46955">
    <property type="entry name" value="Putative DNA-binding domain"/>
    <property type="match status" value="1"/>
</dbReference>
<keyword evidence="3" id="KW-0238">DNA-binding</keyword>
<accession>A0AAD0KJA4</accession>
<keyword evidence="1" id="KW-0678">Repressor</keyword>
<dbReference type="PANTHER" id="PTHR30204">
    <property type="entry name" value="REDOX-CYCLING DRUG-SENSING TRANSCRIPTIONAL ACTIVATOR SOXR"/>
    <property type="match status" value="1"/>
</dbReference>
<dbReference type="PROSITE" id="PS50937">
    <property type="entry name" value="HTH_MERR_2"/>
    <property type="match status" value="1"/>
</dbReference>
<evidence type="ECO:0000313" key="6">
    <source>
        <dbReference type="EMBL" id="AWV34220.1"/>
    </source>
</evidence>
<dbReference type="SMART" id="SM00422">
    <property type="entry name" value="HTH_MERR"/>
    <property type="match status" value="1"/>
</dbReference>
<name>A0AAD0KJA4_9BACL</name>
<evidence type="ECO:0000313" key="7">
    <source>
        <dbReference type="Proteomes" id="UP000249163"/>
    </source>
</evidence>
<dbReference type="InterPro" id="IPR000551">
    <property type="entry name" value="MerR-type_HTH_dom"/>
</dbReference>
<dbReference type="GO" id="GO:0003700">
    <property type="term" value="F:DNA-binding transcription factor activity"/>
    <property type="evidence" value="ECO:0007669"/>
    <property type="project" value="InterPro"/>
</dbReference>
<dbReference type="Pfam" id="PF13411">
    <property type="entry name" value="MerR_1"/>
    <property type="match status" value="1"/>
</dbReference>
<dbReference type="EMBL" id="CP021965">
    <property type="protein sequence ID" value="AWV34220.1"/>
    <property type="molecule type" value="Genomic_DNA"/>
</dbReference>
<proteinExistence type="predicted"/>
<sequence length="262" mass="31114">MNPYLTIGELSKLMNVSIHQIRYFEEKEILFPSYIDNNQYRMYGIDEIYQLAHILLLRKLNIPVSTINQSMNKSATNDYQQLLEKSLNKINSEINQLIMLQQFVQKVLKEHADYGNMEGEYQIKHVDNRYLKKWLVLEDNETLTARSLYEKRPQNHHLFETDLHYVYDSEQVTLCFETIETTPTPDIVLEKGCYLYKAFFVTDDQDVDHEIAKLEHFLNGHHYMVLGPIIILEKSYLSMFNNDKLHYELQIQIEHALDDTTK</sequence>
<evidence type="ECO:0000256" key="2">
    <source>
        <dbReference type="ARBA" id="ARBA00023015"/>
    </source>
</evidence>
<dbReference type="InterPro" id="IPR047057">
    <property type="entry name" value="MerR_fam"/>
</dbReference>
<evidence type="ECO:0000259" key="5">
    <source>
        <dbReference type="PROSITE" id="PS50937"/>
    </source>
</evidence>
<dbReference type="AlphaFoldDB" id="A0AAD0KJA4"/>
<keyword evidence="4" id="KW-0804">Transcription</keyword>
<protein>
    <submittedName>
        <fullName evidence="6">Transcriptional regulator</fullName>
    </submittedName>
</protein>
<dbReference type="PANTHER" id="PTHR30204:SF69">
    <property type="entry name" value="MERR-FAMILY TRANSCRIPTIONAL REGULATOR"/>
    <property type="match status" value="1"/>
</dbReference>
<feature type="domain" description="HTH merR-type" evidence="5">
    <location>
        <begin position="4"/>
        <end position="73"/>
    </location>
</feature>
<dbReference type="RefSeq" id="WP_076200705.1">
    <property type="nucleotide sequence ID" value="NZ_CP021965.1"/>
</dbReference>
<evidence type="ECO:0000256" key="4">
    <source>
        <dbReference type="ARBA" id="ARBA00023163"/>
    </source>
</evidence>
<dbReference type="InterPro" id="IPR009061">
    <property type="entry name" value="DNA-bd_dom_put_sf"/>
</dbReference>
<organism evidence="6 7">
    <name type="scientific">Paenibacillus odorifer</name>
    <dbReference type="NCBI Taxonomy" id="189426"/>
    <lineage>
        <taxon>Bacteria</taxon>
        <taxon>Bacillati</taxon>
        <taxon>Bacillota</taxon>
        <taxon>Bacilli</taxon>
        <taxon>Bacillales</taxon>
        <taxon>Paenibacillaceae</taxon>
        <taxon>Paenibacillus</taxon>
    </lineage>
</organism>
<dbReference type="GO" id="GO:0003677">
    <property type="term" value="F:DNA binding"/>
    <property type="evidence" value="ECO:0007669"/>
    <property type="project" value="UniProtKB-KW"/>
</dbReference>